<comment type="caution">
    <text evidence="2">The sequence shown here is derived from an EMBL/GenBank/DDBJ whole genome shotgun (WGS) entry which is preliminary data.</text>
</comment>
<dbReference type="RefSeq" id="WP_188656963.1">
    <property type="nucleotide sequence ID" value="NZ_BMIH01000001.1"/>
</dbReference>
<organism evidence="2 3">
    <name type="scientific">Sphingomonas metalli</name>
    <dbReference type="NCBI Taxonomy" id="1779358"/>
    <lineage>
        <taxon>Bacteria</taxon>
        <taxon>Pseudomonadati</taxon>
        <taxon>Pseudomonadota</taxon>
        <taxon>Alphaproteobacteria</taxon>
        <taxon>Sphingomonadales</taxon>
        <taxon>Sphingomonadaceae</taxon>
        <taxon>Sphingomonas</taxon>
    </lineage>
</organism>
<keyword evidence="1" id="KW-0175">Coiled coil</keyword>
<dbReference type="Pfam" id="PF06698">
    <property type="entry name" value="DUF1192"/>
    <property type="match status" value="1"/>
</dbReference>
<evidence type="ECO:0000313" key="3">
    <source>
        <dbReference type="Proteomes" id="UP000623067"/>
    </source>
</evidence>
<protein>
    <recommendedName>
        <fullName evidence="4">DUF1192 domain-containing protein</fullName>
    </recommendedName>
</protein>
<dbReference type="EMBL" id="BMIH01000001">
    <property type="protein sequence ID" value="GGB17465.1"/>
    <property type="molecule type" value="Genomic_DNA"/>
</dbReference>
<keyword evidence="3" id="KW-1185">Reference proteome</keyword>
<accession>A0A916WP97</accession>
<evidence type="ECO:0000313" key="2">
    <source>
        <dbReference type="EMBL" id="GGB17465.1"/>
    </source>
</evidence>
<proteinExistence type="predicted"/>
<reference evidence="2" key="2">
    <citation type="submission" date="2020-09" db="EMBL/GenBank/DDBJ databases">
        <authorList>
            <person name="Sun Q."/>
            <person name="Zhou Y."/>
        </authorList>
    </citation>
    <scope>NUCLEOTIDE SEQUENCE</scope>
    <source>
        <strain evidence="2">CGMCC 1.15330</strain>
    </source>
</reference>
<feature type="coiled-coil region" evidence="1">
    <location>
        <begin position="27"/>
        <end position="54"/>
    </location>
</feature>
<dbReference type="AlphaFoldDB" id="A0A916WP97"/>
<reference evidence="2" key="1">
    <citation type="journal article" date="2014" name="Int. J. Syst. Evol. Microbiol.">
        <title>Complete genome sequence of Corynebacterium casei LMG S-19264T (=DSM 44701T), isolated from a smear-ripened cheese.</title>
        <authorList>
            <consortium name="US DOE Joint Genome Institute (JGI-PGF)"/>
            <person name="Walter F."/>
            <person name="Albersmeier A."/>
            <person name="Kalinowski J."/>
            <person name="Ruckert C."/>
        </authorList>
    </citation>
    <scope>NUCLEOTIDE SEQUENCE</scope>
    <source>
        <strain evidence="2">CGMCC 1.15330</strain>
    </source>
</reference>
<dbReference type="InterPro" id="IPR009579">
    <property type="entry name" value="DUF1192"/>
</dbReference>
<sequence length="64" mass="7122">MEIDDAPSRPNDLLAALAAEDLDRLSRHELTARIAALEAEIARTRGRLERASDHIANADALFRR</sequence>
<evidence type="ECO:0000256" key="1">
    <source>
        <dbReference type="SAM" id="Coils"/>
    </source>
</evidence>
<evidence type="ECO:0008006" key="4">
    <source>
        <dbReference type="Google" id="ProtNLM"/>
    </source>
</evidence>
<gene>
    <name evidence="2" type="ORF">GCM10011380_03730</name>
</gene>
<dbReference type="Proteomes" id="UP000623067">
    <property type="component" value="Unassembled WGS sequence"/>
</dbReference>
<name>A0A916WP97_9SPHN</name>